<comment type="similarity">
    <text evidence="1 4">Belongs to the plant dirigent protein family.</text>
</comment>
<dbReference type="Pfam" id="PF03018">
    <property type="entry name" value="Dirigent"/>
    <property type="match status" value="1"/>
</dbReference>
<gene>
    <name evidence="5" type="ORF">E3N88_14643</name>
</gene>
<keyword evidence="4" id="KW-0052">Apoplast</keyword>
<dbReference type="GO" id="GO:0009699">
    <property type="term" value="P:phenylpropanoid biosynthetic process"/>
    <property type="evidence" value="ECO:0007669"/>
    <property type="project" value="UniProtKB-ARBA"/>
</dbReference>
<dbReference type="EMBL" id="SZYD01000007">
    <property type="protein sequence ID" value="KAD5803283.1"/>
    <property type="molecule type" value="Genomic_DNA"/>
</dbReference>
<dbReference type="PANTHER" id="PTHR21495">
    <property type="entry name" value="NUCLEOPORIN-RELATED"/>
    <property type="match status" value="1"/>
</dbReference>
<reference evidence="5 6" key="1">
    <citation type="submission" date="2019-05" db="EMBL/GenBank/DDBJ databases">
        <title>Mikania micrantha, genome provides insights into the molecular mechanism of rapid growth.</title>
        <authorList>
            <person name="Liu B."/>
        </authorList>
    </citation>
    <scope>NUCLEOTIDE SEQUENCE [LARGE SCALE GENOMIC DNA]</scope>
    <source>
        <strain evidence="5">NLD-2019</strain>
        <tissue evidence="5">Leaf</tissue>
    </source>
</reference>
<proteinExistence type="inferred from homology"/>
<evidence type="ECO:0000256" key="2">
    <source>
        <dbReference type="ARBA" id="ARBA00011738"/>
    </source>
</evidence>
<name>A0A5N6P3Z4_9ASTR</name>
<keyword evidence="3 4" id="KW-0964">Secreted</keyword>
<dbReference type="Gene3D" id="2.40.480.10">
    <property type="entry name" value="Allene oxide cyclase-like"/>
    <property type="match status" value="1"/>
</dbReference>
<evidence type="ECO:0000256" key="1">
    <source>
        <dbReference type="ARBA" id="ARBA00010746"/>
    </source>
</evidence>
<protein>
    <recommendedName>
        <fullName evidence="4">Dirigent protein</fullName>
    </recommendedName>
</protein>
<comment type="function">
    <text evidence="4">Dirigent proteins impart stereoselectivity on the phenoxy radical-coupling reaction, yielding optically active lignans from two molecules of coniferyl alcohol in the biosynthesis of lignans, flavonolignans, and alkaloids and thus plays a central role in plant secondary metabolism.</text>
</comment>
<dbReference type="InterPro" id="IPR044859">
    <property type="entry name" value="Allene_oxi_cyc_Dirigent"/>
</dbReference>
<dbReference type="AlphaFoldDB" id="A0A5N6P3Z4"/>
<comment type="subcellular location">
    <subcellularLocation>
        <location evidence="4">Secreted</location>
        <location evidence="4">Extracellular space</location>
        <location evidence="4">Apoplast</location>
    </subcellularLocation>
</comment>
<sequence>MEFFDGMKKDGKKIELFVDNGVGHNFYLNKIAIDFDQITFDQTRKMIQAIAQFLATINTPARKRERNTPPLLLPRRRWGSNATAVRVAAAPITNTSPTGFGAVVIMDNLLTDGSNPNLKRVGRAQGMYASADMTNMSFMMVNNYVFDDERFNGSTLSVLGRNPVTSPAVRELPVVGGTGVFRFASGYAEARTFFVNETNGDAIVEYNVYVLH</sequence>
<comment type="caution">
    <text evidence="5">The sequence shown here is derived from an EMBL/GenBank/DDBJ whole genome shotgun (WGS) entry which is preliminary data.</text>
</comment>
<evidence type="ECO:0000256" key="4">
    <source>
        <dbReference type="RuleBase" id="RU363099"/>
    </source>
</evidence>
<accession>A0A5N6P3Z4</accession>
<evidence type="ECO:0000256" key="3">
    <source>
        <dbReference type="ARBA" id="ARBA00022525"/>
    </source>
</evidence>
<dbReference type="Proteomes" id="UP000326396">
    <property type="component" value="Linkage Group LG15"/>
</dbReference>
<evidence type="ECO:0000313" key="6">
    <source>
        <dbReference type="Proteomes" id="UP000326396"/>
    </source>
</evidence>
<evidence type="ECO:0000313" key="5">
    <source>
        <dbReference type="EMBL" id="KAD5803283.1"/>
    </source>
</evidence>
<comment type="subunit">
    <text evidence="2 4">Homodimer.</text>
</comment>
<dbReference type="GO" id="GO:0048046">
    <property type="term" value="C:apoplast"/>
    <property type="evidence" value="ECO:0007669"/>
    <property type="project" value="UniProtKB-SubCell"/>
</dbReference>
<organism evidence="5 6">
    <name type="scientific">Mikania micrantha</name>
    <name type="common">bitter vine</name>
    <dbReference type="NCBI Taxonomy" id="192012"/>
    <lineage>
        <taxon>Eukaryota</taxon>
        <taxon>Viridiplantae</taxon>
        <taxon>Streptophyta</taxon>
        <taxon>Embryophyta</taxon>
        <taxon>Tracheophyta</taxon>
        <taxon>Spermatophyta</taxon>
        <taxon>Magnoliopsida</taxon>
        <taxon>eudicotyledons</taxon>
        <taxon>Gunneridae</taxon>
        <taxon>Pentapetalae</taxon>
        <taxon>asterids</taxon>
        <taxon>campanulids</taxon>
        <taxon>Asterales</taxon>
        <taxon>Asteraceae</taxon>
        <taxon>Asteroideae</taxon>
        <taxon>Heliantheae alliance</taxon>
        <taxon>Eupatorieae</taxon>
        <taxon>Mikania</taxon>
    </lineage>
</organism>
<dbReference type="InterPro" id="IPR004265">
    <property type="entry name" value="Dirigent"/>
</dbReference>
<keyword evidence="6" id="KW-1185">Reference proteome</keyword>
<dbReference type="OrthoDB" id="1864232at2759"/>